<keyword evidence="5 7" id="KW-1133">Transmembrane helix</keyword>
<dbReference type="OrthoDB" id="4540492at2759"/>
<comment type="caution">
    <text evidence="9">The sequence shown here is derived from an EMBL/GenBank/DDBJ whole genome shotgun (WGS) entry which is preliminary data.</text>
</comment>
<evidence type="ECO:0000313" key="9">
    <source>
        <dbReference type="EMBL" id="OLL25374.1"/>
    </source>
</evidence>
<evidence type="ECO:0000256" key="5">
    <source>
        <dbReference type="ARBA" id="ARBA00022989"/>
    </source>
</evidence>
<sequence>MSVSSSSSTMSLQDSCYKVSKLLYWSISVVVIGAFLFGYHLGEMNTPELIISCRSKFSAEGHDSFGWLPVCIPMDSSMYGLITGFFAIGGLAGASVSPFILKVGRRNALKVASFFQIFGPLIMAVAVNKTGLAFGRIISGAGSGIVMVIVPLYINEVSPSNLSGTFGTLSQFAVVIGIFVSQGLSIPLASITHWRLIFVIASGISVLQLILFFTIPESPAVAKDFDEGKYLLAKFRASGKFDKAIDIEYREKGFRTSKYSMKEFKEPVLNTLIRWRYPLMIVCIIMASQQLCGINTVIFYSTTTLTGLYHDNAKYMSLMIGGLNIATTGFSTFTIGRYGRKPLLLWSIFGMGLCSALLAIAISFHMPQMTVIAATLFVMSFGIGLGPVPFILASDLVGPEAVELAQSIAFAINWICTFAVSFAFPALREKMGGKVFLLFVLFSAIFFVLIAWLLPETKGMDNASMVWSGKYDNPMLLPDGDSEIIISHGD</sequence>
<feature type="transmembrane region" description="Helical" evidence="7">
    <location>
        <begin position="279"/>
        <end position="303"/>
    </location>
</feature>
<keyword evidence="10" id="KW-1185">Reference proteome</keyword>
<dbReference type="InterPro" id="IPR020846">
    <property type="entry name" value="MFS_dom"/>
</dbReference>
<dbReference type="InterPro" id="IPR036259">
    <property type="entry name" value="MFS_trans_sf"/>
</dbReference>
<protein>
    <submittedName>
        <fullName evidence="9">Putative metabolite transport protein</fullName>
    </submittedName>
</protein>
<dbReference type="PRINTS" id="PR00171">
    <property type="entry name" value="SUGRTRNSPORT"/>
</dbReference>
<reference evidence="9 10" key="1">
    <citation type="submission" date="2016-04" db="EMBL/GenBank/DDBJ databases">
        <title>Evolutionary innovation and constraint leading to complex multicellularity in the Ascomycota.</title>
        <authorList>
            <person name="Cisse O."/>
            <person name="Nguyen A."/>
            <person name="Hewitt D.A."/>
            <person name="Jedd G."/>
            <person name="Stajich J.E."/>
        </authorList>
    </citation>
    <scope>NUCLEOTIDE SEQUENCE [LARGE SCALE GENOMIC DNA]</scope>
    <source>
        <strain evidence="9 10">DAH-3</strain>
    </source>
</reference>
<dbReference type="PANTHER" id="PTHR23503">
    <property type="entry name" value="SOLUTE CARRIER FAMILY 2"/>
    <property type="match status" value="1"/>
</dbReference>
<feature type="transmembrane region" description="Helical" evidence="7">
    <location>
        <begin position="343"/>
        <end position="364"/>
    </location>
</feature>
<dbReference type="InterPro" id="IPR045263">
    <property type="entry name" value="GLUT"/>
</dbReference>
<feature type="transmembrane region" description="Helical" evidence="7">
    <location>
        <begin position="370"/>
        <end position="392"/>
    </location>
</feature>
<evidence type="ECO:0000259" key="8">
    <source>
        <dbReference type="PROSITE" id="PS50850"/>
    </source>
</evidence>
<dbReference type="InterPro" id="IPR003663">
    <property type="entry name" value="Sugar/inositol_transpt"/>
</dbReference>
<dbReference type="Proteomes" id="UP000186594">
    <property type="component" value="Unassembled WGS sequence"/>
</dbReference>
<feature type="transmembrane region" description="Helical" evidence="7">
    <location>
        <begin position="315"/>
        <end position="336"/>
    </location>
</feature>
<keyword evidence="4 7" id="KW-0812">Transmembrane</keyword>
<evidence type="ECO:0000256" key="1">
    <source>
        <dbReference type="ARBA" id="ARBA00004141"/>
    </source>
</evidence>
<evidence type="ECO:0000256" key="6">
    <source>
        <dbReference type="ARBA" id="ARBA00023136"/>
    </source>
</evidence>
<name>A0A1U7LRV2_NEOID</name>
<dbReference type="OMA" id="WAITASF"/>
<feature type="transmembrane region" description="Helical" evidence="7">
    <location>
        <begin position="436"/>
        <end position="455"/>
    </location>
</feature>
<dbReference type="EMBL" id="LXFE01000420">
    <property type="protein sequence ID" value="OLL25374.1"/>
    <property type="molecule type" value="Genomic_DNA"/>
</dbReference>
<evidence type="ECO:0000256" key="2">
    <source>
        <dbReference type="ARBA" id="ARBA00010992"/>
    </source>
</evidence>
<comment type="similarity">
    <text evidence="2">Belongs to the major facilitator superfamily. Sugar transporter (TC 2.A.1.1) family.</text>
</comment>
<evidence type="ECO:0000256" key="4">
    <source>
        <dbReference type="ARBA" id="ARBA00022692"/>
    </source>
</evidence>
<feature type="transmembrane region" description="Helical" evidence="7">
    <location>
        <begin position="133"/>
        <end position="154"/>
    </location>
</feature>
<comment type="subcellular location">
    <subcellularLocation>
        <location evidence="1">Membrane</location>
        <topology evidence="1">Multi-pass membrane protein</topology>
    </subcellularLocation>
</comment>
<feature type="transmembrane region" description="Helical" evidence="7">
    <location>
        <begin position="194"/>
        <end position="215"/>
    </location>
</feature>
<dbReference type="STRING" id="1198029.A0A1U7LRV2"/>
<proteinExistence type="inferred from homology"/>
<evidence type="ECO:0000313" key="10">
    <source>
        <dbReference type="Proteomes" id="UP000186594"/>
    </source>
</evidence>
<dbReference type="GO" id="GO:0015149">
    <property type="term" value="F:hexose transmembrane transporter activity"/>
    <property type="evidence" value="ECO:0007669"/>
    <property type="project" value="TreeGrafter"/>
</dbReference>
<dbReference type="PANTHER" id="PTHR23503:SF8">
    <property type="entry name" value="FACILITATED GLUCOSE TRANSPORTER PROTEIN 1"/>
    <property type="match status" value="1"/>
</dbReference>
<dbReference type="AlphaFoldDB" id="A0A1U7LRV2"/>
<evidence type="ECO:0000256" key="7">
    <source>
        <dbReference type="SAM" id="Phobius"/>
    </source>
</evidence>
<feature type="domain" description="Major facilitator superfamily (MFS) profile" evidence="8">
    <location>
        <begin position="26"/>
        <end position="458"/>
    </location>
</feature>
<keyword evidence="6 7" id="KW-0472">Membrane</keyword>
<dbReference type="GO" id="GO:0016020">
    <property type="term" value="C:membrane"/>
    <property type="evidence" value="ECO:0007669"/>
    <property type="project" value="UniProtKB-SubCell"/>
</dbReference>
<feature type="transmembrane region" description="Helical" evidence="7">
    <location>
        <begin position="78"/>
        <end position="101"/>
    </location>
</feature>
<dbReference type="Pfam" id="PF00083">
    <property type="entry name" value="Sugar_tr"/>
    <property type="match status" value="1"/>
</dbReference>
<dbReference type="InterPro" id="IPR005828">
    <property type="entry name" value="MFS_sugar_transport-like"/>
</dbReference>
<evidence type="ECO:0000256" key="3">
    <source>
        <dbReference type="ARBA" id="ARBA00022448"/>
    </source>
</evidence>
<feature type="transmembrane region" description="Helical" evidence="7">
    <location>
        <begin position="22"/>
        <end position="42"/>
    </location>
</feature>
<gene>
    <name evidence="9" type="ORF">NEOLI_002826</name>
</gene>
<dbReference type="SUPFAM" id="SSF103473">
    <property type="entry name" value="MFS general substrate transporter"/>
    <property type="match status" value="1"/>
</dbReference>
<organism evidence="9 10">
    <name type="scientific">Neolecta irregularis (strain DAH-3)</name>
    <dbReference type="NCBI Taxonomy" id="1198029"/>
    <lineage>
        <taxon>Eukaryota</taxon>
        <taxon>Fungi</taxon>
        <taxon>Dikarya</taxon>
        <taxon>Ascomycota</taxon>
        <taxon>Taphrinomycotina</taxon>
        <taxon>Neolectales</taxon>
        <taxon>Neolectaceae</taxon>
        <taxon>Neolecta</taxon>
    </lineage>
</organism>
<keyword evidence="3" id="KW-0813">Transport</keyword>
<feature type="transmembrane region" description="Helical" evidence="7">
    <location>
        <begin position="404"/>
        <end position="424"/>
    </location>
</feature>
<feature type="transmembrane region" description="Helical" evidence="7">
    <location>
        <begin position="166"/>
        <end position="188"/>
    </location>
</feature>
<accession>A0A1U7LRV2</accession>
<dbReference type="PROSITE" id="PS50850">
    <property type="entry name" value="MFS"/>
    <property type="match status" value="1"/>
</dbReference>
<dbReference type="Gene3D" id="1.20.1250.20">
    <property type="entry name" value="MFS general substrate transporter like domains"/>
    <property type="match status" value="1"/>
</dbReference>